<sequence length="278" mass="31339">MTGFGSAEVGDFRVEVRSLNHRYMDAAIRVPSTLGRVEMELRDRLKQNFQRGKFDVYVNLSGTGEVKVRLDKDAAREIHASLMALGEELGMPGEVSLDALLRWKDSFMAEEVSYNEKDLLAAFDKAVEGLLSMRLKEGETLAKEILSIAQSIESRNNEISTMCPAIMGECRKKFNDRLKDLFKDGEVDEGRLLQEAAQLVEKSDITEELTRIRSHVDQMMSTLSNGPSVGRKLDFLLQELNREVNTIASKTGDQKVLSHVIDMKAEIERAREQAQNLQ</sequence>
<evidence type="ECO:0000256" key="2">
    <source>
        <dbReference type="ARBA" id="ARBA00022722"/>
    </source>
</evidence>
<dbReference type="AlphaFoldDB" id="A0A0F9E3T7"/>
<dbReference type="PANTHER" id="PTHR30636">
    <property type="entry name" value="UPF0701 PROTEIN YICC"/>
    <property type="match status" value="1"/>
</dbReference>
<name>A0A0F9E3T7_9ZZZZ</name>
<proteinExistence type="inferred from homology"/>
<comment type="similarity">
    <text evidence="5">Belongs to the YicC/YloC family.</text>
</comment>
<dbReference type="PANTHER" id="PTHR30636:SF3">
    <property type="entry name" value="UPF0701 PROTEIN YICC"/>
    <property type="match status" value="1"/>
</dbReference>
<reference evidence="8" key="1">
    <citation type="journal article" date="2015" name="Nature">
        <title>Complex archaea that bridge the gap between prokaryotes and eukaryotes.</title>
        <authorList>
            <person name="Spang A."/>
            <person name="Saw J.H."/>
            <person name="Jorgensen S.L."/>
            <person name="Zaremba-Niedzwiedzka K."/>
            <person name="Martijn J."/>
            <person name="Lind A.E."/>
            <person name="van Eijk R."/>
            <person name="Schleper C."/>
            <person name="Guy L."/>
            <person name="Ettema T.J."/>
        </authorList>
    </citation>
    <scope>NUCLEOTIDE SEQUENCE</scope>
</reference>
<comment type="cofactor">
    <cofactor evidence="1">
        <name>a divalent metal cation</name>
        <dbReference type="ChEBI" id="CHEBI:60240"/>
    </cofactor>
</comment>
<dbReference type="Pfam" id="PF03755">
    <property type="entry name" value="YicC-like_N"/>
    <property type="match status" value="1"/>
</dbReference>
<gene>
    <name evidence="8" type="ORF">LCGC14_2122310</name>
</gene>
<evidence type="ECO:0008006" key="9">
    <source>
        <dbReference type="Google" id="ProtNLM"/>
    </source>
</evidence>
<evidence type="ECO:0000256" key="5">
    <source>
        <dbReference type="ARBA" id="ARBA00035648"/>
    </source>
</evidence>
<evidence type="ECO:0000313" key="8">
    <source>
        <dbReference type="EMBL" id="KKL68703.1"/>
    </source>
</evidence>
<feature type="domain" description="Endoribonuclease YicC-like N-terminal" evidence="6">
    <location>
        <begin position="1"/>
        <end position="142"/>
    </location>
</feature>
<dbReference type="EMBL" id="LAZR01026450">
    <property type="protein sequence ID" value="KKL68703.1"/>
    <property type="molecule type" value="Genomic_DNA"/>
</dbReference>
<dbReference type="GO" id="GO:0004521">
    <property type="term" value="F:RNA endonuclease activity"/>
    <property type="evidence" value="ECO:0007669"/>
    <property type="project" value="InterPro"/>
</dbReference>
<keyword evidence="4" id="KW-0378">Hydrolase</keyword>
<dbReference type="Pfam" id="PF08340">
    <property type="entry name" value="YicC-like_C"/>
    <property type="match status" value="1"/>
</dbReference>
<evidence type="ECO:0000256" key="3">
    <source>
        <dbReference type="ARBA" id="ARBA00022759"/>
    </source>
</evidence>
<dbReference type="InterPro" id="IPR005229">
    <property type="entry name" value="YicC/YloC-like"/>
</dbReference>
<feature type="domain" description="Endoribonuclease YicC-like C-terminal" evidence="7">
    <location>
        <begin position="160"/>
        <end position="277"/>
    </location>
</feature>
<dbReference type="GO" id="GO:0016787">
    <property type="term" value="F:hydrolase activity"/>
    <property type="evidence" value="ECO:0007669"/>
    <property type="project" value="UniProtKB-KW"/>
</dbReference>
<keyword evidence="3" id="KW-0255">Endonuclease</keyword>
<protein>
    <recommendedName>
        <fullName evidence="9">YicC family protein</fullName>
    </recommendedName>
</protein>
<dbReference type="InterPro" id="IPR013551">
    <property type="entry name" value="YicC-like_C"/>
</dbReference>
<evidence type="ECO:0000256" key="1">
    <source>
        <dbReference type="ARBA" id="ARBA00001968"/>
    </source>
</evidence>
<evidence type="ECO:0000259" key="6">
    <source>
        <dbReference type="Pfam" id="PF03755"/>
    </source>
</evidence>
<dbReference type="NCBIfam" id="TIGR00255">
    <property type="entry name" value="YicC/YloC family endoribonuclease"/>
    <property type="match status" value="1"/>
</dbReference>
<accession>A0A0F9E3T7</accession>
<organism evidence="8">
    <name type="scientific">marine sediment metagenome</name>
    <dbReference type="NCBI Taxonomy" id="412755"/>
    <lineage>
        <taxon>unclassified sequences</taxon>
        <taxon>metagenomes</taxon>
        <taxon>ecological metagenomes</taxon>
    </lineage>
</organism>
<keyword evidence="2" id="KW-0540">Nuclease</keyword>
<comment type="caution">
    <text evidence="8">The sequence shown here is derived from an EMBL/GenBank/DDBJ whole genome shotgun (WGS) entry which is preliminary data.</text>
</comment>
<dbReference type="InterPro" id="IPR013527">
    <property type="entry name" value="YicC-like_N"/>
</dbReference>
<evidence type="ECO:0000259" key="7">
    <source>
        <dbReference type="Pfam" id="PF08340"/>
    </source>
</evidence>
<evidence type="ECO:0000256" key="4">
    <source>
        <dbReference type="ARBA" id="ARBA00022801"/>
    </source>
</evidence>